<organism evidence="6 7">
    <name type="scientific">Haloferula sargassicola</name>
    <dbReference type="NCBI Taxonomy" id="490096"/>
    <lineage>
        <taxon>Bacteria</taxon>
        <taxon>Pseudomonadati</taxon>
        <taxon>Verrucomicrobiota</taxon>
        <taxon>Verrucomicrobiia</taxon>
        <taxon>Verrucomicrobiales</taxon>
        <taxon>Verrucomicrobiaceae</taxon>
        <taxon>Haloferula</taxon>
    </lineage>
</organism>
<dbReference type="CDD" id="cd18820">
    <property type="entry name" value="GH43_LbAraf43-like"/>
    <property type="match status" value="1"/>
</dbReference>
<evidence type="ECO:0000256" key="4">
    <source>
        <dbReference type="ARBA" id="ARBA00023295"/>
    </source>
</evidence>
<dbReference type="InterPro" id="IPR006710">
    <property type="entry name" value="Glyco_hydro_43"/>
</dbReference>
<accession>A0ABP9UP38</accession>
<keyword evidence="4 5" id="KW-0326">Glycosidase</keyword>
<keyword evidence="3 5" id="KW-0378">Hydrolase</keyword>
<protein>
    <submittedName>
        <fullName evidence="6">Extracellular exo-alpha-(1-&gt;5)-L-arabinofuranosidase</fullName>
    </submittedName>
</protein>
<dbReference type="InterPro" id="IPR023296">
    <property type="entry name" value="Glyco_hydro_beta-prop_sf"/>
</dbReference>
<keyword evidence="7" id="KW-1185">Reference proteome</keyword>
<dbReference type="PANTHER" id="PTHR43817">
    <property type="entry name" value="GLYCOSYL HYDROLASE"/>
    <property type="match status" value="1"/>
</dbReference>
<evidence type="ECO:0000313" key="7">
    <source>
        <dbReference type="Proteomes" id="UP001476282"/>
    </source>
</evidence>
<dbReference type="Proteomes" id="UP001476282">
    <property type="component" value="Unassembled WGS sequence"/>
</dbReference>
<reference evidence="6 7" key="1">
    <citation type="submission" date="2024-02" db="EMBL/GenBank/DDBJ databases">
        <title>Haloferula sargassicola NBRC 104335.</title>
        <authorList>
            <person name="Ichikawa N."/>
            <person name="Katano-Makiyama Y."/>
            <person name="Hidaka K."/>
        </authorList>
    </citation>
    <scope>NUCLEOTIDE SEQUENCE [LARGE SCALE GENOMIC DNA]</scope>
    <source>
        <strain evidence="6 7">NBRC 104335</strain>
    </source>
</reference>
<evidence type="ECO:0000256" key="1">
    <source>
        <dbReference type="ARBA" id="ARBA00009865"/>
    </source>
</evidence>
<dbReference type="Pfam" id="PF04616">
    <property type="entry name" value="Glyco_hydro_43"/>
    <property type="match status" value="1"/>
</dbReference>
<comment type="caution">
    <text evidence="6">The sequence shown here is derived from an EMBL/GenBank/DDBJ whole genome shotgun (WGS) entry which is preliminary data.</text>
</comment>
<evidence type="ECO:0000256" key="3">
    <source>
        <dbReference type="ARBA" id="ARBA00022801"/>
    </source>
</evidence>
<dbReference type="SUPFAM" id="SSF75005">
    <property type="entry name" value="Arabinanase/levansucrase/invertase"/>
    <property type="match status" value="1"/>
</dbReference>
<dbReference type="PANTHER" id="PTHR43817:SF1">
    <property type="entry name" value="HYDROLASE, FAMILY 43, PUTATIVE (AFU_ORTHOLOGUE AFUA_3G01660)-RELATED"/>
    <property type="match status" value="1"/>
</dbReference>
<evidence type="ECO:0000256" key="2">
    <source>
        <dbReference type="ARBA" id="ARBA00022729"/>
    </source>
</evidence>
<name>A0ABP9UP38_9BACT</name>
<proteinExistence type="inferred from homology"/>
<dbReference type="EMBL" id="BAABRI010000003">
    <property type="protein sequence ID" value="GAA5481548.1"/>
    <property type="molecule type" value="Genomic_DNA"/>
</dbReference>
<dbReference type="RefSeq" id="WP_353565698.1">
    <property type="nucleotide sequence ID" value="NZ_BAABRI010000003.1"/>
</dbReference>
<sequence>MRWCWLWVLGVLVFAARLGARERFENPVAKHGADPWVIREGDRYYYCHAGRGAVWVSSSESLLKVFSAKPVEVWRPQSGMSWSKGLWAPELHRIDGAWYIYVAADDGENANHRMQVLRRRDDDPCGPFEHVSPLALPGDCWAIDGTALQVGGQLYHVWSGWEGRENSEQNLYICRMKDPVTPTGPRVLISRPEYDWELRGGSPKVNEGPTALQHGGDTFIVYSASGSWSDHYCLGVLKLVGEDPMAPESWVKMKDAWFEGSSKVISPGHASFTVSPDGREHWIVYHVARHAGAGWDRQIHIQPFDFNSRHGAPEIRGPVRAGQKIYKPSGEW</sequence>
<dbReference type="Gene3D" id="2.115.10.20">
    <property type="entry name" value="Glycosyl hydrolase domain, family 43"/>
    <property type="match status" value="1"/>
</dbReference>
<gene>
    <name evidence="6" type="ORF">Hsar01_00757</name>
</gene>
<keyword evidence="2" id="KW-0732">Signal</keyword>
<comment type="similarity">
    <text evidence="1 5">Belongs to the glycosyl hydrolase 43 family.</text>
</comment>
<evidence type="ECO:0000256" key="5">
    <source>
        <dbReference type="RuleBase" id="RU361187"/>
    </source>
</evidence>
<evidence type="ECO:0000313" key="6">
    <source>
        <dbReference type="EMBL" id="GAA5481548.1"/>
    </source>
</evidence>